<accession>A0A3G6JFG2</accession>
<name>A0A3G6JFG2_LACDL</name>
<evidence type="ECO:0000313" key="1">
    <source>
        <dbReference type="EMBL" id="AZA16426.1"/>
    </source>
</evidence>
<protein>
    <recommendedName>
        <fullName evidence="2">Phage tail protein</fullName>
    </recommendedName>
</protein>
<dbReference type="AlphaFoldDB" id="A0A3G6JFG2"/>
<reference evidence="1" key="1">
    <citation type="submission" date="2018-07" db="EMBL/GenBank/DDBJ databases">
        <authorList>
            <person name="Somerville V."/>
        </authorList>
    </citation>
    <scope>NUCLEOTIDE SEQUENCE</scope>
    <source>
        <strain evidence="1">NWC_2_2</strain>
    </source>
</reference>
<evidence type="ECO:0008006" key="2">
    <source>
        <dbReference type="Google" id="ProtNLM"/>
    </source>
</evidence>
<dbReference type="EMBL" id="CP031023">
    <property type="protein sequence ID" value="AZA16426.1"/>
    <property type="molecule type" value="Genomic_DNA"/>
</dbReference>
<proteinExistence type="predicted"/>
<gene>
    <name evidence="1" type="ORF">DQL93_07945</name>
</gene>
<organism evidence="1">
    <name type="scientific">Lactobacillus delbrueckii subsp. lactis</name>
    <dbReference type="NCBI Taxonomy" id="29397"/>
    <lineage>
        <taxon>Bacteria</taxon>
        <taxon>Bacillati</taxon>
        <taxon>Bacillota</taxon>
        <taxon>Bacilli</taxon>
        <taxon>Lactobacillales</taxon>
        <taxon>Lactobacillaceae</taxon>
        <taxon>Lactobacillus</taxon>
    </lineage>
</organism>
<dbReference type="Gene3D" id="2.40.30.200">
    <property type="match status" value="1"/>
</dbReference>
<sequence length="629" mass="69862">MAELNPYFIYNGISSANYGVKCTKFAMPIAPTMNVVSESIPGAYGNYFEGINYTSKSFTFKVYLDTNGSRERMQEITDQMAEYLILYDEDNPAREYELGFGFWPDRFWLGHFSSIGQPTLLNNSWFATVDLTFECSKPFTFLNRETIALDGVTTGKPIDVNVKGNAPTPVDIQLESNKDAKHVGVVVNGSGIFAIGEDRSELQDTIVAEWQEELSDVGDATSGSFTNWNLNPTSASNIKWGQRLAPVMGGANAINASGMSIGVGTKEKTGYNPSKDKKGSTSKYTVINFGTDAQEAKGTTGTPWYGPIMITKGFDGGALDDFKVVFRLKHEKFKGPHNGRAMGDIELLFLDPNGNAFFRAGIKDQDSGAVPVLYTQIGKPGTDWISGDYVNIFGPAKFFNIKNYKNIKVPVYTGSKKVKKSVTIIKKVRGKKKKVKTKEKKNVYYYKSELNVNNFSELSNAWVEWEVHKVGNVWSFWIYQLDKGGNRVKDYAKGKVHFKKTKYIDRGGNYSASLGSIAVGMFKHSIKEDTTNPPNIYRNVNPSLTMLKAWRRNPNYDLANKPIPVAVPAGSVLDFDGENMQTTVNGTVVEEAWATNYPKLRPGNNTLVFVSDADLSKSKTVISYNPRLK</sequence>